<feature type="domain" description="TonB-dependent receptor plug" evidence="12">
    <location>
        <begin position="121"/>
        <end position="227"/>
    </location>
</feature>
<gene>
    <name evidence="13" type="ORF">TBC1_11962</name>
</gene>
<keyword evidence="10" id="KW-0732">Signal</keyword>
<dbReference type="InterPro" id="IPR008969">
    <property type="entry name" value="CarboxyPept-like_regulatory"/>
</dbReference>
<dbReference type="InterPro" id="IPR039426">
    <property type="entry name" value="TonB-dep_rcpt-like"/>
</dbReference>
<dbReference type="OrthoDB" id="9760333at2"/>
<keyword evidence="3 8" id="KW-1134">Transmembrane beta strand</keyword>
<evidence type="ECO:0000313" key="13">
    <source>
        <dbReference type="EMBL" id="GAP42822.1"/>
    </source>
</evidence>
<keyword evidence="13" id="KW-0675">Receptor</keyword>
<dbReference type="Pfam" id="PF07715">
    <property type="entry name" value="Plug"/>
    <property type="match status" value="1"/>
</dbReference>
<keyword evidence="7 8" id="KW-0998">Cell outer membrane</keyword>
<evidence type="ECO:0000259" key="12">
    <source>
        <dbReference type="Pfam" id="PF07715"/>
    </source>
</evidence>
<keyword evidence="14" id="KW-1185">Reference proteome</keyword>
<dbReference type="CDD" id="cd01347">
    <property type="entry name" value="ligand_gated_channel"/>
    <property type="match status" value="1"/>
</dbReference>
<feature type="signal peptide" evidence="10">
    <location>
        <begin position="1"/>
        <end position="20"/>
    </location>
</feature>
<evidence type="ECO:0000256" key="4">
    <source>
        <dbReference type="ARBA" id="ARBA00022692"/>
    </source>
</evidence>
<comment type="similarity">
    <text evidence="8 9">Belongs to the TonB-dependent receptor family.</text>
</comment>
<sequence>MKIKTINLSLFLLQWTAIFAQSDATLFGHVVDETGTHIPFVNLVIKDSRIGTATDITGHYMMNNIPPGTHTLMIQHVGHKTKEMEFTISKRESKEFDITLETVTVALEQVVISGSLKEQSLRDSPVKIEVLGAAFLRKTPSNNLMQSIGMINGVQQVTACGVCGTNEIRINGLEGSNTAVLIDGMPIMGALASVYGLNGIPNALIERVEVIKGASSTLYGSEAIGGIINIITSSAETAPRFFFNTNWSNLGDRNADIGFSPFRGRKFDALFSGSIHTMERFTDLNKDNFADKVIISPSVSLFNKWSFQRPAGKTASFAVKFYHENRAGGTQEFLGAYNFKPDSKVRGSDSLYGETIFTNRYELTGSYSLPGSAGLRLDISQSGHWHDSWYGTTFYKGEQHISFANLIWLTNAGERHSITSGFTARYQVYDDNTPVTASGRDKQFIPGIFVQDDIRINTKTNLLAGARLDHHNRHGLVFSPRLSAKYELSGNTIFRINSGTGFRTVNIFTEDHAALSGFREVVISENLKPEQSWNVSISLNQTINRLVGRWVVLDADLFYTRFSNKILADYDTDTEKIIYRNLPDGDYAVSRGVAVSANGRINGFFTWSAGFTWQDVFAVSNTGSEKTGKEAQPLSPEFTGNWLLSWDARKIRTTVDLTGTFTGKMLLPTVDPEVVNDDRLSKPYSLINLLVNYNLNQSVRVYVGINNILDWRQNRNPVINWQSPFSDDFDAANVYGPLYGRTVMMGIRLLM</sequence>
<dbReference type="Gene3D" id="2.170.130.10">
    <property type="entry name" value="TonB-dependent receptor, plug domain"/>
    <property type="match status" value="1"/>
</dbReference>
<evidence type="ECO:0000256" key="3">
    <source>
        <dbReference type="ARBA" id="ARBA00022452"/>
    </source>
</evidence>
<dbReference type="InterPro" id="IPR037066">
    <property type="entry name" value="Plug_dom_sf"/>
</dbReference>
<name>A0A0S7C0J9_9BACT</name>
<protein>
    <submittedName>
        <fullName evidence="13">Outer membrane receptor for ferrienterochelin and colicins</fullName>
    </submittedName>
</protein>
<keyword evidence="4 8" id="KW-0812">Transmembrane</keyword>
<dbReference type="STRING" id="1678841.TBC1_11962"/>
<evidence type="ECO:0000256" key="2">
    <source>
        <dbReference type="ARBA" id="ARBA00022448"/>
    </source>
</evidence>
<keyword evidence="5 9" id="KW-0798">TonB box</keyword>
<dbReference type="SUPFAM" id="SSF56935">
    <property type="entry name" value="Porins"/>
    <property type="match status" value="1"/>
</dbReference>
<dbReference type="SUPFAM" id="SSF49464">
    <property type="entry name" value="Carboxypeptidase regulatory domain-like"/>
    <property type="match status" value="1"/>
</dbReference>
<feature type="chain" id="PRO_5006633476" evidence="10">
    <location>
        <begin position="21"/>
        <end position="751"/>
    </location>
</feature>
<dbReference type="RefSeq" id="WP_062039231.1">
    <property type="nucleotide sequence ID" value="NZ_DF968182.1"/>
</dbReference>
<reference evidence="13" key="1">
    <citation type="journal article" date="2015" name="Genome Announc.">
        <title>Draft Genome Sequence of Bacteroidales Strain TBC1, a Novel Isolate from a Methanogenic Wastewater Treatment System.</title>
        <authorList>
            <person name="Tourlousse D.M."/>
            <person name="Matsuura N."/>
            <person name="Sun L."/>
            <person name="Toyonaga M."/>
            <person name="Kuroda K."/>
            <person name="Ohashi A."/>
            <person name="Cruz R."/>
            <person name="Yamaguchi T."/>
            <person name="Sekiguchi Y."/>
        </authorList>
    </citation>
    <scope>NUCLEOTIDE SEQUENCE [LARGE SCALE GENOMIC DNA]</scope>
    <source>
        <strain evidence="13">TBC1</strain>
    </source>
</reference>
<dbReference type="Gene3D" id="2.60.40.1120">
    <property type="entry name" value="Carboxypeptidase-like, regulatory domain"/>
    <property type="match status" value="1"/>
</dbReference>
<organism evidence="13">
    <name type="scientific">Lentimicrobium saccharophilum</name>
    <dbReference type="NCBI Taxonomy" id="1678841"/>
    <lineage>
        <taxon>Bacteria</taxon>
        <taxon>Pseudomonadati</taxon>
        <taxon>Bacteroidota</taxon>
        <taxon>Bacteroidia</taxon>
        <taxon>Bacteroidales</taxon>
        <taxon>Lentimicrobiaceae</taxon>
        <taxon>Lentimicrobium</taxon>
    </lineage>
</organism>
<evidence type="ECO:0000313" key="14">
    <source>
        <dbReference type="Proteomes" id="UP000053091"/>
    </source>
</evidence>
<feature type="domain" description="TonB-dependent receptor-like beta-barrel" evidence="11">
    <location>
        <begin position="327"/>
        <end position="708"/>
    </location>
</feature>
<evidence type="ECO:0000259" key="11">
    <source>
        <dbReference type="Pfam" id="PF00593"/>
    </source>
</evidence>
<proteinExistence type="inferred from homology"/>
<dbReference type="Pfam" id="PF13715">
    <property type="entry name" value="CarbopepD_reg_2"/>
    <property type="match status" value="1"/>
</dbReference>
<dbReference type="AlphaFoldDB" id="A0A0S7C0J9"/>
<keyword evidence="2 8" id="KW-0813">Transport</keyword>
<dbReference type="Proteomes" id="UP000053091">
    <property type="component" value="Unassembled WGS sequence"/>
</dbReference>
<evidence type="ECO:0000256" key="8">
    <source>
        <dbReference type="PROSITE-ProRule" id="PRU01360"/>
    </source>
</evidence>
<dbReference type="PANTHER" id="PTHR30069">
    <property type="entry name" value="TONB-DEPENDENT OUTER MEMBRANE RECEPTOR"/>
    <property type="match status" value="1"/>
</dbReference>
<comment type="subcellular location">
    <subcellularLocation>
        <location evidence="1 8">Cell outer membrane</location>
        <topology evidence="1 8">Multi-pass membrane protein</topology>
    </subcellularLocation>
</comment>
<evidence type="ECO:0000256" key="10">
    <source>
        <dbReference type="SAM" id="SignalP"/>
    </source>
</evidence>
<dbReference type="InterPro" id="IPR036942">
    <property type="entry name" value="Beta-barrel_TonB_sf"/>
</dbReference>
<evidence type="ECO:0000256" key="7">
    <source>
        <dbReference type="ARBA" id="ARBA00023237"/>
    </source>
</evidence>
<evidence type="ECO:0000256" key="1">
    <source>
        <dbReference type="ARBA" id="ARBA00004571"/>
    </source>
</evidence>
<dbReference type="GO" id="GO:0015344">
    <property type="term" value="F:siderophore uptake transmembrane transporter activity"/>
    <property type="evidence" value="ECO:0007669"/>
    <property type="project" value="TreeGrafter"/>
</dbReference>
<evidence type="ECO:0000256" key="6">
    <source>
        <dbReference type="ARBA" id="ARBA00023136"/>
    </source>
</evidence>
<dbReference type="Gene3D" id="2.40.170.20">
    <property type="entry name" value="TonB-dependent receptor, beta-barrel domain"/>
    <property type="match status" value="1"/>
</dbReference>
<dbReference type="GO" id="GO:0044718">
    <property type="term" value="P:siderophore transmembrane transport"/>
    <property type="evidence" value="ECO:0007669"/>
    <property type="project" value="TreeGrafter"/>
</dbReference>
<dbReference type="InterPro" id="IPR012910">
    <property type="entry name" value="Plug_dom"/>
</dbReference>
<accession>A0A0S7C0J9</accession>
<dbReference type="Pfam" id="PF00593">
    <property type="entry name" value="TonB_dep_Rec_b-barrel"/>
    <property type="match status" value="1"/>
</dbReference>
<dbReference type="InterPro" id="IPR000531">
    <property type="entry name" value="Beta-barrel_TonB"/>
</dbReference>
<dbReference type="EMBL" id="DF968182">
    <property type="protein sequence ID" value="GAP42822.1"/>
    <property type="molecule type" value="Genomic_DNA"/>
</dbReference>
<evidence type="ECO:0000256" key="9">
    <source>
        <dbReference type="RuleBase" id="RU003357"/>
    </source>
</evidence>
<dbReference type="PROSITE" id="PS52016">
    <property type="entry name" value="TONB_DEPENDENT_REC_3"/>
    <property type="match status" value="1"/>
</dbReference>
<dbReference type="PANTHER" id="PTHR30069:SF57">
    <property type="entry name" value="TONB-DEPENDENT RECEPTOR"/>
    <property type="match status" value="1"/>
</dbReference>
<keyword evidence="6 8" id="KW-0472">Membrane</keyword>
<dbReference type="GO" id="GO:0009279">
    <property type="term" value="C:cell outer membrane"/>
    <property type="evidence" value="ECO:0007669"/>
    <property type="project" value="UniProtKB-SubCell"/>
</dbReference>
<dbReference type="PATRIC" id="fig|1678841.3.peg.1086"/>
<evidence type="ECO:0000256" key="5">
    <source>
        <dbReference type="ARBA" id="ARBA00023077"/>
    </source>
</evidence>